<dbReference type="eggNOG" id="COG1533">
    <property type="taxonomic scope" value="Bacteria"/>
</dbReference>
<keyword evidence="2" id="KW-1185">Reference proteome</keyword>
<evidence type="ECO:0000313" key="2">
    <source>
        <dbReference type="Proteomes" id="UP000007486"/>
    </source>
</evidence>
<accession>F0R472</accession>
<dbReference type="KEGG" id="bsa:Bacsa_2133"/>
<protein>
    <recommendedName>
        <fullName evidence="3">Gp37Gp68 family protein</fullName>
    </recommendedName>
</protein>
<dbReference type="AlphaFoldDB" id="F0R472"/>
<sequence>MILYERKGNMYEFVTHTWNPIKGKCYHDCSYCYMKKINPDAQPVRLVENELQGDFGINKFIFVGSSTDMFAQNVKDEWIKEVLDFCLVKTSRQAQQERTRFMFQTKNPQRLLQFISHPLFDVERKQAVICTTLETNRHYPDIMNNAPLPQDRAEAMNAIAKLGIETFVTVEPIMDFDLGEFVSLVKRCNPLQVNIGINTNANIKLPCPAIEKLINLILLLTIFTKVHIKKNANNENNLCKSLIHKLKKNIFFEQPVP</sequence>
<dbReference type="RefSeq" id="WP_013618117.1">
    <property type="nucleotide sequence ID" value="NC_015164.1"/>
</dbReference>
<dbReference type="EMBL" id="CP002530">
    <property type="protein sequence ID" value="ADY36688.1"/>
    <property type="molecule type" value="Genomic_DNA"/>
</dbReference>
<organism evidence="1 2">
    <name type="scientific">Phocaeicola salanitronis (strain DSM 18170 / JCM 13657 / CCUG 60908 / BL78)</name>
    <name type="common">Bacteroides salanitronis</name>
    <dbReference type="NCBI Taxonomy" id="667015"/>
    <lineage>
        <taxon>Bacteria</taxon>
        <taxon>Pseudomonadati</taxon>
        <taxon>Bacteroidota</taxon>
        <taxon>Bacteroidia</taxon>
        <taxon>Bacteroidales</taxon>
        <taxon>Bacteroidaceae</taxon>
        <taxon>Phocaeicola</taxon>
    </lineage>
</organism>
<evidence type="ECO:0000313" key="1">
    <source>
        <dbReference type="EMBL" id="ADY36688.1"/>
    </source>
</evidence>
<name>F0R472_PHOSB</name>
<gene>
    <name evidence="1" type="ordered locus">Bacsa_2133</name>
</gene>
<dbReference type="SUPFAM" id="SSF102114">
    <property type="entry name" value="Radical SAM enzymes"/>
    <property type="match status" value="1"/>
</dbReference>
<evidence type="ECO:0008006" key="3">
    <source>
        <dbReference type="Google" id="ProtNLM"/>
    </source>
</evidence>
<dbReference type="InterPro" id="IPR058240">
    <property type="entry name" value="rSAM_sf"/>
</dbReference>
<dbReference type="Proteomes" id="UP000007486">
    <property type="component" value="Chromosome"/>
</dbReference>
<reference evidence="1 2" key="1">
    <citation type="journal article" date="2011" name="Stand. Genomic Sci.">
        <title>Complete genome sequence of Bacteroides salanitronis type strain (BL78).</title>
        <authorList>
            <person name="Gronow S."/>
            <person name="Held B."/>
            <person name="Lucas S."/>
            <person name="Lapidus A."/>
            <person name="Del Rio T.G."/>
            <person name="Nolan M."/>
            <person name="Tice H."/>
            <person name="Deshpande S."/>
            <person name="Cheng J.F."/>
            <person name="Pitluck S."/>
            <person name="Liolios K."/>
            <person name="Pagani I."/>
            <person name="Ivanova N."/>
            <person name="Mavromatis K."/>
            <person name="Pati A."/>
            <person name="Tapia R."/>
            <person name="Han C."/>
            <person name="Goodwin L."/>
            <person name="Chen A."/>
            <person name="Palaniappan K."/>
            <person name="Land M."/>
            <person name="Hauser L."/>
            <person name="Chang Y.J."/>
            <person name="Jeffries C.D."/>
            <person name="Brambilla E.M."/>
            <person name="Rohde M."/>
            <person name="Goker M."/>
            <person name="Detter J.C."/>
            <person name="Woyke T."/>
            <person name="Bristow J."/>
            <person name="Markowitz V."/>
            <person name="Hugenholtz P."/>
            <person name="Kyrpides N.C."/>
            <person name="Klenk H.P."/>
            <person name="Eisen J.A."/>
        </authorList>
    </citation>
    <scope>NUCLEOTIDE SEQUENCE [LARGE SCALE GENOMIC DNA]</scope>
    <source>
        <strain evidence="1 2">DSM 18170</strain>
    </source>
</reference>
<dbReference type="HOGENOM" id="CLU_1234539_0_0_10"/>
<proteinExistence type="predicted"/>